<keyword evidence="2" id="KW-0238">DNA-binding</keyword>
<sequence>MVEEQRKGLAMPKVNRSGQATALSPEQVRLLLDYLPPKHRLAAAIAYYTAARIGEVLQLRAEAIAAGEIVFTCQTTKTKTTRTARIPTPLAELLSDYRRGSVYGWHHHQTYTLPRKGWLFLGADGKRPMSRRTFDAVLRRTCDSLNLASDAFVGVSTHSFRRSAATTLHRKGVPLQAIARVTGHATLSALQRYLDVHAEEAARAVELL</sequence>
<dbReference type="Gene3D" id="1.10.443.10">
    <property type="entry name" value="Intergrase catalytic core"/>
    <property type="match status" value="1"/>
</dbReference>
<dbReference type="InterPro" id="IPR013762">
    <property type="entry name" value="Integrase-like_cat_sf"/>
</dbReference>
<evidence type="ECO:0000256" key="2">
    <source>
        <dbReference type="ARBA" id="ARBA00023125"/>
    </source>
</evidence>
<dbReference type="CDD" id="cd00397">
    <property type="entry name" value="DNA_BRE_C"/>
    <property type="match status" value="1"/>
</dbReference>
<protein>
    <submittedName>
        <fullName evidence="5">Site-specific integrase</fullName>
    </submittedName>
</protein>
<gene>
    <name evidence="5" type="ORF">EKO22_01390</name>
</gene>
<dbReference type="PROSITE" id="PS51898">
    <property type="entry name" value="TYR_RECOMBINASE"/>
    <property type="match status" value="1"/>
</dbReference>
<evidence type="ECO:0000256" key="3">
    <source>
        <dbReference type="ARBA" id="ARBA00023172"/>
    </source>
</evidence>
<dbReference type="Pfam" id="PF00589">
    <property type="entry name" value="Phage_integrase"/>
    <property type="match status" value="1"/>
</dbReference>
<keyword evidence="3" id="KW-0233">DNA recombination</keyword>
<dbReference type="PANTHER" id="PTHR30349">
    <property type="entry name" value="PHAGE INTEGRASE-RELATED"/>
    <property type="match status" value="1"/>
</dbReference>
<dbReference type="SUPFAM" id="SSF56349">
    <property type="entry name" value="DNA breaking-rejoining enzymes"/>
    <property type="match status" value="1"/>
</dbReference>
<evidence type="ECO:0000256" key="1">
    <source>
        <dbReference type="ARBA" id="ARBA00008857"/>
    </source>
</evidence>
<evidence type="ECO:0000313" key="5">
    <source>
        <dbReference type="EMBL" id="QFZ91215.2"/>
    </source>
</evidence>
<accession>A0AAT9JSV4</accession>
<dbReference type="RefSeq" id="WP_208677485.1">
    <property type="nucleotide sequence ID" value="NZ_CP034671.2"/>
</dbReference>
<dbReference type="GO" id="GO:0006310">
    <property type="term" value="P:DNA recombination"/>
    <property type="evidence" value="ECO:0007669"/>
    <property type="project" value="UniProtKB-KW"/>
</dbReference>
<dbReference type="InterPro" id="IPR011010">
    <property type="entry name" value="DNA_brk_join_enz"/>
</dbReference>
<organism evidence="5">
    <name type="scientific">Synechococcus elongatus PCC 11802</name>
    <dbReference type="NCBI Taxonomy" id="2283154"/>
    <lineage>
        <taxon>Bacteria</taxon>
        <taxon>Bacillati</taxon>
        <taxon>Cyanobacteriota</taxon>
        <taxon>Cyanophyceae</taxon>
        <taxon>Synechococcales</taxon>
        <taxon>Synechococcaceae</taxon>
        <taxon>Synechococcus</taxon>
    </lineage>
</organism>
<comment type="similarity">
    <text evidence="1">Belongs to the 'phage' integrase family.</text>
</comment>
<dbReference type="PANTHER" id="PTHR30349:SF41">
    <property type="entry name" value="INTEGRASE_RECOMBINASE PROTEIN MJ0367-RELATED"/>
    <property type="match status" value="1"/>
</dbReference>
<dbReference type="EMBL" id="CP034671">
    <property type="protein sequence ID" value="QFZ91215.2"/>
    <property type="molecule type" value="Genomic_DNA"/>
</dbReference>
<dbReference type="GO" id="GO:0015074">
    <property type="term" value="P:DNA integration"/>
    <property type="evidence" value="ECO:0007669"/>
    <property type="project" value="InterPro"/>
</dbReference>
<dbReference type="AlphaFoldDB" id="A0AAT9JSV4"/>
<dbReference type="InterPro" id="IPR050090">
    <property type="entry name" value="Tyrosine_recombinase_XerCD"/>
</dbReference>
<dbReference type="GO" id="GO:0003677">
    <property type="term" value="F:DNA binding"/>
    <property type="evidence" value="ECO:0007669"/>
    <property type="project" value="UniProtKB-KW"/>
</dbReference>
<feature type="domain" description="Tyr recombinase" evidence="4">
    <location>
        <begin position="18"/>
        <end position="206"/>
    </location>
</feature>
<dbReference type="InterPro" id="IPR002104">
    <property type="entry name" value="Integrase_catalytic"/>
</dbReference>
<reference evidence="5" key="1">
    <citation type="submission" date="2024-01" db="EMBL/GenBank/DDBJ databases">
        <title>Synechococcus elongatus PCC 11802, a close yet different native of Synechococcus elongatus PCC 11801.</title>
        <authorList>
            <person name="Jaiswal D."/>
            <person name="Sengupta A."/>
            <person name="Sengupta S."/>
            <person name="Pakrasi H.B."/>
            <person name="Wangikar P."/>
        </authorList>
    </citation>
    <scope>NUCLEOTIDE SEQUENCE</scope>
    <source>
        <strain evidence="5">PCC 11802</strain>
    </source>
</reference>
<evidence type="ECO:0000259" key="4">
    <source>
        <dbReference type="PROSITE" id="PS51898"/>
    </source>
</evidence>
<proteinExistence type="inferred from homology"/>
<name>A0AAT9JSV4_SYNEL</name>